<proteinExistence type="predicted"/>
<dbReference type="Proteomes" id="UP001341840">
    <property type="component" value="Unassembled WGS sequence"/>
</dbReference>
<protein>
    <submittedName>
        <fullName evidence="2">Uncharacterized protein</fullName>
    </submittedName>
</protein>
<organism evidence="2 3">
    <name type="scientific">Stylosanthes scabra</name>
    <dbReference type="NCBI Taxonomy" id="79078"/>
    <lineage>
        <taxon>Eukaryota</taxon>
        <taxon>Viridiplantae</taxon>
        <taxon>Streptophyta</taxon>
        <taxon>Embryophyta</taxon>
        <taxon>Tracheophyta</taxon>
        <taxon>Spermatophyta</taxon>
        <taxon>Magnoliopsida</taxon>
        <taxon>eudicotyledons</taxon>
        <taxon>Gunneridae</taxon>
        <taxon>Pentapetalae</taxon>
        <taxon>rosids</taxon>
        <taxon>fabids</taxon>
        <taxon>Fabales</taxon>
        <taxon>Fabaceae</taxon>
        <taxon>Papilionoideae</taxon>
        <taxon>50 kb inversion clade</taxon>
        <taxon>dalbergioids sensu lato</taxon>
        <taxon>Dalbergieae</taxon>
        <taxon>Pterocarpus clade</taxon>
        <taxon>Stylosanthes</taxon>
    </lineage>
</organism>
<gene>
    <name evidence="2" type="ORF">PIB30_103702</name>
</gene>
<feature type="region of interest" description="Disordered" evidence="1">
    <location>
        <begin position="47"/>
        <end position="67"/>
    </location>
</feature>
<keyword evidence="3" id="KW-1185">Reference proteome</keyword>
<reference evidence="2 3" key="1">
    <citation type="journal article" date="2023" name="Plants (Basel)">
        <title>Bridging the Gap: Combining Genomics and Transcriptomics Approaches to Understand Stylosanthes scabra, an Orphan Legume from the Brazilian Caatinga.</title>
        <authorList>
            <person name="Ferreira-Neto J.R.C."/>
            <person name="da Silva M.D."/>
            <person name="Binneck E."/>
            <person name="de Melo N.F."/>
            <person name="da Silva R.H."/>
            <person name="de Melo A.L.T.M."/>
            <person name="Pandolfi V."/>
            <person name="Bustamante F.O."/>
            <person name="Brasileiro-Vidal A.C."/>
            <person name="Benko-Iseppon A.M."/>
        </authorList>
    </citation>
    <scope>NUCLEOTIDE SEQUENCE [LARGE SCALE GENOMIC DNA]</scope>
    <source>
        <tissue evidence="2">Leaves</tissue>
    </source>
</reference>
<evidence type="ECO:0000313" key="3">
    <source>
        <dbReference type="Proteomes" id="UP001341840"/>
    </source>
</evidence>
<dbReference type="EMBL" id="JASCZI010154459">
    <property type="protein sequence ID" value="MED6178013.1"/>
    <property type="molecule type" value="Genomic_DNA"/>
</dbReference>
<name>A0ABU6W167_9FABA</name>
<sequence length="131" mass="14561">MLMHQPPFLSTTEDRTLPIPHSLLNLPPPFAMVDGVILVGHLVSQVRDSRPSPTPTARKPLHSHHGSRRLQCRSTTCSNHGSRCHSLRCLFVVIVVTAMDNSTNQVLAAGEILAIFCSKWCRRFGMHETQA</sequence>
<evidence type="ECO:0000313" key="2">
    <source>
        <dbReference type="EMBL" id="MED6178013.1"/>
    </source>
</evidence>
<evidence type="ECO:0000256" key="1">
    <source>
        <dbReference type="SAM" id="MobiDB-lite"/>
    </source>
</evidence>
<comment type="caution">
    <text evidence="2">The sequence shown here is derived from an EMBL/GenBank/DDBJ whole genome shotgun (WGS) entry which is preliminary data.</text>
</comment>
<accession>A0ABU6W167</accession>